<sequence>MPPGEPHRLRITGLMVRCRPRGQRDPGLKPDSTEDLPCMLILCMLESRWYGAEVWRGDASGSNLKGPSQNSPRVASKQDVKITKKAFWNLEAVPYGIKINRLNDN</sequence>
<keyword evidence="3" id="KW-1185">Reference proteome</keyword>
<comment type="caution">
    <text evidence="1">The sequence shown here is derived from an EMBL/GenBank/DDBJ whole genome shotgun (WGS) entry which is preliminary data.</text>
</comment>
<dbReference type="AlphaFoldDB" id="A0A4Y2U4M1"/>
<gene>
    <name evidence="2" type="ORF">AVEN_166538_1</name>
    <name evidence="1" type="ORF">AVEN_211329_1</name>
</gene>
<organism evidence="1 3">
    <name type="scientific">Araneus ventricosus</name>
    <name type="common">Orbweaver spider</name>
    <name type="synonym">Epeira ventricosa</name>
    <dbReference type="NCBI Taxonomy" id="182803"/>
    <lineage>
        <taxon>Eukaryota</taxon>
        <taxon>Metazoa</taxon>
        <taxon>Ecdysozoa</taxon>
        <taxon>Arthropoda</taxon>
        <taxon>Chelicerata</taxon>
        <taxon>Arachnida</taxon>
        <taxon>Araneae</taxon>
        <taxon>Araneomorphae</taxon>
        <taxon>Entelegynae</taxon>
        <taxon>Araneoidea</taxon>
        <taxon>Araneidae</taxon>
        <taxon>Araneus</taxon>
    </lineage>
</organism>
<protein>
    <submittedName>
        <fullName evidence="1">Uncharacterized protein</fullName>
    </submittedName>
</protein>
<reference evidence="1 3" key="1">
    <citation type="journal article" date="2019" name="Sci. Rep.">
        <title>Orb-weaving spider Araneus ventricosus genome elucidates the spidroin gene catalogue.</title>
        <authorList>
            <person name="Kono N."/>
            <person name="Nakamura H."/>
            <person name="Ohtoshi R."/>
            <person name="Moran D.A.P."/>
            <person name="Shinohara A."/>
            <person name="Yoshida Y."/>
            <person name="Fujiwara M."/>
            <person name="Mori M."/>
            <person name="Tomita M."/>
            <person name="Arakawa K."/>
        </authorList>
    </citation>
    <scope>NUCLEOTIDE SEQUENCE [LARGE SCALE GENOMIC DNA]</scope>
</reference>
<dbReference type="EMBL" id="BGPR01032825">
    <property type="protein sequence ID" value="GBO06527.1"/>
    <property type="molecule type" value="Genomic_DNA"/>
</dbReference>
<name>A0A4Y2U4M1_ARAVE</name>
<proteinExistence type="predicted"/>
<evidence type="ECO:0000313" key="3">
    <source>
        <dbReference type="Proteomes" id="UP000499080"/>
    </source>
</evidence>
<dbReference type="EMBL" id="BGPR01033103">
    <property type="protein sequence ID" value="GBO06928.1"/>
    <property type="molecule type" value="Genomic_DNA"/>
</dbReference>
<accession>A0A4Y2U4M1</accession>
<dbReference type="Proteomes" id="UP000499080">
    <property type="component" value="Unassembled WGS sequence"/>
</dbReference>
<evidence type="ECO:0000313" key="2">
    <source>
        <dbReference type="EMBL" id="GBO06928.1"/>
    </source>
</evidence>
<evidence type="ECO:0000313" key="1">
    <source>
        <dbReference type="EMBL" id="GBO06527.1"/>
    </source>
</evidence>